<protein>
    <recommendedName>
        <fullName evidence="4">Lipoprotein</fullName>
    </recommendedName>
</protein>
<accession>A0ABX0FJW6</accession>
<evidence type="ECO:0000313" key="3">
    <source>
        <dbReference type="Proteomes" id="UP000666369"/>
    </source>
</evidence>
<dbReference type="EMBL" id="JAADJT010000004">
    <property type="protein sequence ID" value="NGZ84864.1"/>
    <property type="molecule type" value="Genomic_DNA"/>
</dbReference>
<proteinExistence type="predicted"/>
<dbReference type="Proteomes" id="UP000666369">
    <property type="component" value="Unassembled WGS sequence"/>
</dbReference>
<name>A0ABX0FJW6_9BURK</name>
<evidence type="ECO:0000256" key="1">
    <source>
        <dbReference type="SAM" id="MobiDB-lite"/>
    </source>
</evidence>
<gene>
    <name evidence="2" type="ORF">GW587_11425</name>
</gene>
<keyword evidence="3" id="KW-1185">Reference proteome</keyword>
<evidence type="ECO:0000313" key="2">
    <source>
        <dbReference type="EMBL" id="NGZ84864.1"/>
    </source>
</evidence>
<reference evidence="3" key="1">
    <citation type="submission" date="2023-07" db="EMBL/GenBank/DDBJ databases">
        <title>Duganella aceri sp. nov., isolated from tree sap.</title>
        <authorList>
            <person name="Kim I.S."/>
        </authorList>
    </citation>
    <scope>NUCLEOTIDE SEQUENCE [LARGE SCALE GENOMIC DNA]</scope>
    <source>
        <strain evidence="3">SAP-35</strain>
    </source>
</reference>
<evidence type="ECO:0008006" key="4">
    <source>
        <dbReference type="Google" id="ProtNLM"/>
    </source>
</evidence>
<organism evidence="2 3">
    <name type="scientific">Duganella aceris</name>
    <dbReference type="NCBI Taxonomy" id="2703883"/>
    <lineage>
        <taxon>Bacteria</taxon>
        <taxon>Pseudomonadati</taxon>
        <taxon>Pseudomonadota</taxon>
        <taxon>Betaproteobacteria</taxon>
        <taxon>Burkholderiales</taxon>
        <taxon>Oxalobacteraceae</taxon>
        <taxon>Telluria group</taxon>
        <taxon>Duganella</taxon>
    </lineage>
</organism>
<comment type="caution">
    <text evidence="2">The sequence shown here is derived from an EMBL/GenBank/DDBJ whole genome shotgun (WGS) entry which is preliminary data.</text>
</comment>
<sequence>MNPQIVAALILIPLLGGCDGLSAEDTTPMKSATYYTQNLQEANDVAGRCKQLDEQKQRELSTGDYQEWQISNEGINCQTAISVSEAASVREFVLKQTKPSALPVKQSVPSSSAPAPAIPERTAERKLSSNQNLAP</sequence>
<feature type="region of interest" description="Disordered" evidence="1">
    <location>
        <begin position="100"/>
        <end position="135"/>
    </location>
</feature>
<dbReference type="RefSeq" id="WP_166102565.1">
    <property type="nucleotide sequence ID" value="NZ_JAADJT010000004.1"/>
</dbReference>